<dbReference type="AlphaFoldDB" id="A0A0D8XZU6"/>
<protein>
    <submittedName>
        <fullName evidence="1">Uncharacterized protein</fullName>
    </submittedName>
</protein>
<keyword evidence="2" id="KW-1185">Reference proteome</keyword>
<reference evidence="2" key="2">
    <citation type="journal article" date="2016" name="Sci. Rep.">
        <title>Dictyocaulus viviparus genome, variome and transcriptome elucidate lungworm biology and support future intervention.</title>
        <authorList>
            <person name="McNulty S.N."/>
            <person name="Strube C."/>
            <person name="Rosa B.A."/>
            <person name="Martin J.C."/>
            <person name="Tyagi R."/>
            <person name="Choi Y.J."/>
            <person name="Wang Q."/>
            <person name="Hallsworth Pepin K."/>
            <person name="Zhang X."/>
            <person name="Ozersky P."/>
            <person name="Wilson R.K."/>
            <person name="Sternberg P.W."/>
            <person name="Gasser R.B."/>
            <person name="Mitreva M."/>
        </authorList>
    </citation>
    <scope>NUCLEOTIDE SEQUENCE [LARGE SCALE GENOMIC DNA]</scope>
    <source>
        <strain evidence="2">HannoverDv2000</strain>
    </source>
</reference>
<evidence type="ECO:0000313" key="2">
    <source>
        <dbReference type="Proteomes" id="UP000053766"/>
    </source>
</evidence>
<reference evidence="1 2" key="1">
    <citation type="submission" date="2013-11" db="EMBL/GenBank/DDBJ databases">
        <title>Draft genome of the bovine lungworm Dictyocaulus viviparus.</title>
        <authorList>
            <person name="Mitreva M."/>
        </authorList>
    </citation>
    <scope>NUCLEOTIDE SEQUENCE [LARGE SCALE GENOMIC DNA]</scope>
    <source>
        <strain evidence="1 2">HannoverDv2000</strain>
    </source>
</reference>
<evidence type="ECO:0000313" key="1">
    <source>
        <dbReference type="EMBL" id="KJH49279.1"/>
    </source>
</evidence>
<dbReference type="EMBL" id="KN716240">
    <property type="protein sequence ID" value="KJH49279.1"/>
    <property type="molecule type" value="Genomic_DNA"/>
</dbReference>
<proteinExistence type="predicted"/>
<organism evidence="1 2">
    <name type="scientific">Dictyocaulus viviparus</name>
    <name type="common">Bovine lungworm</name>
    <dbReference type="NCBI Taxonomy" id="29172"/>
    <lineage>
        <taxon>Eukaryota</taxon>
        <taxon>Metazoa</taxon>
        <taxon>Ecdysozoa</taxon>
        <taxon>Nematoda</taxon>
        <taxon>Chromadorea</taxon>
        <taxon>Rhabditida</taxon>
        <taxon>Rhabditina</taxon>
        <taxon>Rhabditomorpha</taxon>
        <taxon>Strongyloidea</taxon>
        <taxon>Metastrongylidae</taxon>
        <taxon>Dictyocaulus</taxon>
    </lineage>
</organism>
<name>A0A0D8XZU6_DICVI</name>
<dbReference type="OrthoDB" id="1679758at2759"/>
<gene>
    <name evidence="1" type="ORF">DICVIV_04601</name>
</gene>
<sequence length="130" mass="14472">MQADANFEAHHSREANNELNPIINKTITAGTSAVQDELAQITSLKSKKGDFESSVKEASHIERLTKVNISVMFYSHEPQQTPTLSKYVNQSVNNTHRFPTSVPPLKNCRSFMVMVLFVRGGIGLTPSRDI</sequence>
<dbReference type="Proteomes" id="UP000053766">
    <property type="component" value="Unassembled WGS sequence"/>
</dbReference>
<accession>A0A0D8XZU6</accession>